<evidence type="ECO:0000256" key="9">
    <source>
        <dbReference type="SAM" id="SignalP"/>
    </source>
</evidence>
<evidence type="ECO:0000313" key="11">
    <source>
        <dbReference type="EMBL" id="MFC3102765.1"/>
    </source>
</evidence>
<dbReference type="Gene3D" id="1.10.287.460">
    <property type="entry name" value="Peptidyl-prolyl cis-trans isomerase, FKBP-type, N-terminal domain"/>
    <property type="match status" value="1"/>
</dbReference>
<dbReference type="NCBIfam" id="NF008602">
    <property type="entry name" value="PRK11570.1"/>
    <property type="match status" value="1"/>
</dbReference>
<feature type="region of interest" description="Disordered" evidence="8">
    <location>
        <begin position="132"/>
        <end position="162"/>
    </location>
</feature>
<feature type="domain" description="PPIase FKBP-type" evidence="10">
    <location>
        <begin position="182"/>
        <end position="268"/>
    </location>
</feature>
<evidence type="ECO:0000256" key="2">
    <source>
        <dbReference type="ARBA" id="ARBA00006577"/>
    </source>
</evidence>
<dbReference type="EC" id="5.2.1.8" evidence="7"/>
<dbReference type="InterPro" id="IPR036944">
    <property type="entry name" value="PPIase_FKBP_N_sf"/>
</dbReference>
<evidence type="ECO:0000256" key="8">
    <source>
        <dbReference type="SAM" id="MobiDB-lite"/>
    </source>
</evidence>
<feature type="compositionally biased region" description="Basic and acidic residues" evidence="8">
    <location>
        <begin position="145"/>
        <end position="160"/>
    </location>
</feature>
<feature type="compositionally biased region" description="Low complexity" evidence="8">
    <location>
        <begin position="23"/>
        <end position="39"/>
    </location>
</feature>
<keyword evidence="12" id="KW-1185">Reference proteome</keyword>
<feature type="region of interest" description="Disordered" evidence="8">
    <location>
        <begin position="23"/>
        <end position="64"/>
    </location>
</feature>
<comment type="caution">
    <text evidence="11">The sequence shown here is derived from an EMBL/GenBank/DDBJ whole genome shotgun (WGS) entry which is preliminary data.</text>
</comment>
<comment type="similarity">
    <text evidence="2 7">Belongs to the FKBP-type PPIase family.</text>
</comment>
<evidence type="ECO:0000256" key="3">
    <source>
        <dbReference type="ARBA" id="ARBA00022729"/>
    </source>
</evidence>
<evidence type="ECO:0000256" key="4">
    <source>
        <dbReference type="ARBA" id="ARBA00023110"/>
    </source>
</evidence>
<proteinExistence type="inferred from homology"/>
<dbReference type="PROSITE" id="PS51257">
    <property type="entry name" value="PROKAR_LIPOPROTEIN"/>
    <property type="match status" value="1"/>
</dbReference>
<dbReference type="EMBL" id="JBHRSS010000001">
    <property type="protein sequence ID" value="MFC3102765.1"/>
    <property type="molecule type" value="Genomic_DNA"/>
</dbReference>
<feature type="signal peptide" evidence="9">
    <location>
        <begin position="1"/>
        <end position="21"/>
    </location>
</feature>
<dbReference type="RefSeq" id="WP_380686144.1">
    <property type="nucleotide sequence ID" value="NZ_JBHRSS010000001.1"/>
</dbReference>
<evidence type="ECO:0000256" key="7">
    <source>
        <dbReference type="RuleBase" id="RU003915"/>
    </source>
</evidence>
<keyword evidence="4 6" id="KW-0697">Rotamase</keyword>
<dbReference type="InterPro" id="IPR046357">
    <property type="entry name" value="PPIase_dom_sf"/>
</dbReference>
<protein>
    <recommendedName>
        <fullName evidence="7">Peptidyl-prolyl cis-trans isomerase</fullName>
        <ecNumber evidence="7">5.2.1.8</ecNumber>
    </recommendedName>
</protein>
<dbReference type="Gene3D" id="3.10.50.40">
    <property type="match status" value="1"/>
</dbReference>
<evidence type="ECO:0000313" key="12">
    <source>
        <dbReference type="Proteomes" id="UP001595462"/>
    </source>
</evidence>
<evidence type="ECO:0000259" key="10">
    <source>
        <dbReference type="PROSITE" id="PS50059"/>
    </source>
</evidence>
<keyword evidence="3 9" id="KW-0732">Signal</keyword>
<dbReference type="GO" id="GO:0016853">
    <property type="term" value="F:isomerase activity"/>
    <property type="evidence" value="ECO:0007669"/>
    <property type="project" value="UniProtKB-KW"/>
</dbReference>
<evidence type="ECO:0000256" key="5">
    <source>
        <dbReference type="ARBA" id="ARBA00023235"/>
    </source>
</evidence>
<organism evidence="11 12">
    <name type="scientific">Salinisphaera aquimarina</name>
    <dbReference type="NCBI Taxonomy" id="2094031"/>
    <lineage>
        <taxon>Bacteria</taxon>
        <taxon>Pseudomonadati</taxon>
        <taxon>Pseudomonadota</taxon>
        <taxon>Gammaproteobacteria</taxon>
        <taxon>Salinisphaerales</taxon>
        <taxon>Salinisphaeraceae</taxon>
        <taxon>Salinisphaera</taxon>
    </lineage>
</organism>
<sequence>MKRYMALLACLFALSACGNQSDDNASADAQAANGDDSSAMADNGQSNNGDAKADAADAAGDNGDFASDAEKRSYALGMDIGNSLKELPVDINMDSLTQGVRDVVDGGDTKLTQDELDGVMQGFVQDMEAAQKEKAQKQAQTNQQKGEKFLADNKDKDGVKTTDSGLQYKVLEEGDGPTPGAKDSVTVHYTGKLIDGTVFDSSRKRGEPVTFPVDAVIPGWTEALQLMKQGAKYELYIPADLAYGERGAGAQIGPNETLIFDVELLKVAKKGDKAKADDQGASADSQSGQAEDEGQDKGQDAMQGQSDEGDSSN</sequence>
<feature type="compositionally biased region" description="Low complexity" evidence="8">
    <location>
        <begin position="279"/>
        <end position="289"/>
    </location>
</feature>
<evidence type="ECO:0000256" key="6">
    <source>
        <dbReference type="PROSITE-ProRule" id="PRU00277"/>
    </source>
</evidence>
<dbReference type="Proteomes" id="UP001595462">
    <property type="component" value="Unassembled WGS sequence"/>
</dbReference>
<dbReference type="InterPro" id="IPR008104">
    <property type="entry name" value="INFPOTNTIATR"/>
</dbReference>
<dbReference type="PROSITE" id="PS50059">
    <property type="entry name" value="FKBP_PPIASE"/>
    <property type="match status" value="1"/>
</dbReference>
<evidence type="ECO:0000256" key="1">
    <source>
        <dbReference type="ARBA" id="ARBA00000971"/>
    </source>
</evidence>
<dbReference type="SUPFAM" id="SSF54534">
    <property type="entry name" value="FKBP-like"/>
    <property type="match status" value="1"/>
</dbReference>
<feature type="chain" id="PRO_5046791158" description="Peptidyl-prolyl cis-trans isomerase" evidence="9">
    <location>
        <begin position="22"/>
        <end position="313"/>
    </location>
</feature>
<dbReference type="Pfam" id="PF00254">
    <property type="entry name" value="FKBP_C"/>
    <property type="match status" value="1"/>
</dbReference>
<accession>A0ABV7EN12</accession>
<dbReference type="PRINTS" id="PR01730">
    <property type="entry name" value="INFPOTNTIATR"/>
</dbReference>
<dbReference type="InterPro" id="IPR001179">
    <property type="entry name" value="PPIase_FKBP_dom"/>
</dbReference>
<dbReference type="InterPro" id="IPR000774">
    <property type="entry name" value="PPIase_FKBP_N"/>
</dbReference>
<keyword evidence="5 6" id="KW-0413">Isomerase</keyword>
<comment type="catalytic activity">
    <reaction evidence="1 6 7">
        <text>[protein]-peptidylproline (omega=180) = [protein]-peptidylproline (omega=0)</text>
        <dbReference type="Rhea" id="RHEA:16237"/>
        <dbReference type="Rhea" id="RHEA-COMP:10747"/>
        <dbReference type="Rhea" id="RHEA-COMP:10748"/>
        <dbReference type="ChEBI" id="CHEBI:83833"/>
        <dbReference type="ChEBI" id="CHEBI:83834"/>
        <dbReference type="EC" id="5.2.1.8"/>
    </reaction>
</comment>
<gene>
    <name evidence="11" type="ORF">ACFOSU_02535</name>
</gene>
<feature type="region of interest" description="Disordered" evidence="8">
    <location>
        <begin position="271"/>
        <end position="313"/>
    </location>
</feature>
<dbReference type="Pfam" id="PF01346">
    <property type="entry name" value="FKBP_N"/>
    <property type="match status" value="1"/>
</dbReference>
<reference evidence="12" key="1">
    <citation type="journal article" date="2019" name="Int. J. Syst. Evol. Microbiol.">
        <title>The Global Catalogue of Microorganisms (GCM) 10K type strain sequencing project: providing services to taxonomists for standard genome sequencing and annotation.</title>
        <authorList>
            <consortium name="The Broad Institute Genomics Platform"/>
            <consortium name="The Broad Institute Genome Sequencing Center for Infectious Disease"/>
            <person name="Wu L."/>
            <person name="Ma J."/>
        </authorList>
    </citation>
    <scope>NUCLEOTIDE SEQUENCE [LARGE SCALE GENOMIC DNA]</scope>
    <source>
        <strain evidence="12">KCTC 52640</strain>
    </source>
</reference>
<name>A0ABV7EN12_9GAMM</name>
<dbReference type="PANTHER" id="PTHR43811">
    <property type="entry name" value="FKBP-TYPE PEPTIDYL-PROLYL CIS-TRANS ISOMERASE FKPA"/>
    <property type="match status" value="1"/>
</dbReference>
<dbReference type="PANTHER" id="PTHR43811:SF57">
    <property type="entry name" value="FKBP-TYPE PEPTIDYL-PROLYL CIS-TRANS ISOMERASE FKPA-RELATED"/>
    <property type="match status" value="1"/>
</dbReference>